<dbReference type="GO" id="GO:0005634">
    <property type="term" value="C:nucleus"/>
    <property type="evidence" value="ECO:0007669"/>
    <property type="project" value="UniProtKB-SubCell"/>
</dbReference>
<dbReference type="SUPFAM" id="SSF46689">
    <property type="entry name" value="Homeodomain-like"/>
    <property type="match status" value="1"/>
</dbReference>
<protein>
    <recommendedName>
        <fullName evidence="4">Homeobox domain-containing protein</fullName>
    </recommendedName>
</protein>
<feature type="compositionally biased region" description="Gly residues" evidence="3">
    <location>
        <begin position="225"/>
        <end position="234"/>
    </location>
</feature>
<dbReference type="GO" id="GO:0003677">
    <property type="term" value="F:DNA binding"/>
    <property type="evidence" value="ECO:0007669"/>
    <property type="project" value="UniProtKB-UniRule"/>
</dbReference>
<dbReference type="Pfam" id="PF00046">
    <property type="entry name" value="Homeodomain"/>
    <property type="match status" value="1"/>
</dbReference>
<dbReference type="InterPro" id="IPR042223">
    <property type="entry name" value="SEBOX"/>
</dbReference>
<dbReference type="OMA" id="NIDRCQP"/>
<dbReference type="PANTHER" id="PTHR47777">
    <property type="entry name" value="HOMEOBOX PROTEIN SEBOX"/>
    <property type="match status" value="1"/>
</dbReference>
<dbReference type="Gene3D" id="1.10.10.60">
    <property type="entry name" value="Homeodomain-like"/>
    <property type="match status" value="1"/>
</dbReference>
<evidence type="ECO:0000256" key="1">
    <source>
        <dbReference type="PROSITE-ProRule" id="PRU00108"/>
    </source>
</evidence>
<evidence type="ECO:0000313" key="6">
    <source>
        <dbReference type="Proteomes" id="UP000472266"/>
    </source>
</evidence>
<keyword evidence="6" id="KW-1185">Reference proteome</keyword>
<dbReference type="AlphaFoldDB" id="A0A672TX11"/>
<feature type="compositionally biased region" description="Pro residues" evidence="3">
    <location>
        <begin position="31"/>
        <end position="41"/>
    </location>
</feature>
<keyword evidence="1 2" id="KW-0539">Nucleus</keyword>
<dbReference type="InParanoid" id="A0A672TX11"/>
<feature type="region of interest" description="Disordered" evidence="3">
    <location>
        <begin position="28"/>
        <end position="259"/>
    </location>
</feature>
<feature type="DNA-binding region" description="Homeobox" evidence="1">
    <location>
        <begin position="248"/>
        <end position="307"/>
    </location>
</feature>
<evidence type="ECO:0000259" key="4">
    <source>
        <dbReference type="PROSITE" id="PS50071"/>
    </source>
</evidence>
<feature type="region of interest" description="Disordered" evidence="3">
    <location>
        <begin position="303"/>
        <end position="356"/>
    </location>
</feature>
<feature type="compositionally biased region" description="Low complexity" evidence="3">
    <location>
        <begin position="186"/>
        <end position="206"/>
    </location>
</feature>
<dbReference type="Proteomes" id="UP000472266">
    <property type="component" value="Unplaced"/>
</dbReference>
<name>A0A672TX11_STRHB</name>
<feature type="compositionally biased region" description="Pro residues" evidence="3">
    <location>
        <begin position="134"/>
        <end position="145"/>
    </location>
</feature>
<reference evidence="5" key="1">
    <citation type="submission" date="2025-08" db="UniProtKB">
        <authorList>
            <consortium name="Ensembl"/>
        </authorList>
    </citation>
    <scope>IDENTIFICATION</scope>
</reference>
<accession>A0A672TX11</accession>
<dbReference type="SMART" id="SM00389">
    <property type="entry name" value="HOX"/>
    <property type="match status" value="1"/>
</dbReference>
<keyword evidence="1 2" id="KW-0371">Homeobox</keyword>
<organism evidence="5 6">
    <name type="scientific">Strigops habroptila</name>
    <name type="common">Kakapo</name>
    <dbReference type="NCBI Taxonomy" id="2489341"/>
    <lineage>
        <taxon>Eukaryota</taxon>
        <taxon>Metazoa</taxon>
        <taxon>Chordata</taxon>
        <taxon>Craniata</taxon>
        <taxon>Vertebrata</taxon>
        <taxon>Euteleostomi</taxon>
        <taxon>Archelosauria</taxon>
        <taxon>Archosauria</taxon>
        <taxon>Dinosauria</taxon>
        <taxon>Saurischia</taxon>
        <taxon>Theropoda</taxon>
        <taxon>Coelurosauria</taxon>
        <taxon>Aves</taxon>
        <taxon>Neognathae</taxon>
        <taxon>Neoaves</taxon>
        <taxon>Telluraves</taxon>
        <taxon>Australaves</taxon>
        <taxon>Psittaciformes</taxon>
        <taxon>Psittacidae</taxon>
        <taxon>Strigops</taxon>
    </lineage>
</organism>
<dbReference type="Ensembl" id="ENSSHBT00005008434.1">
    <property type="protein sequence ID" value="ENSSHBP00005007009.1"/>
    <property type="gene ID" value="ENSSHBG00005006123.1"/>
</dbReference>
<reference evidence="5" key="2">
    <citation type="submission" date="2025-09" db="UniProtKB">
        <authorList>
            <consortium name="Ensembl"/>
        </authorList>
    </citation>
    <scope>IDENTIFICATION</scope>
</reference>
<evidence type="ECO:0000256" key="2">
    <source>
        <dbReference type="RuleBase" id="RU000682"/>
    </source>
</evidence>
<evidence type="ECO:0000256" key="3">
    <source>
        <dbReference type="SAM" id="MobiDB-lite"/>
    </source>
</evidence>
<dbReference type="CDD" id="cd00086">
    <property type="entry name" value="homeodomain"/>
    <property type="match status" value="1"/>
</dbReference>
<sequence length="374" mass="38459">MGCQPLAACPGGCTSHCPGPACSRTRWPLSPRSPPCPPPPTYSFSWPRGIVLGRVPGRGSQPRSPAGSIRPSLGVSGRSRPQLPPASAGCPAQPAPPLRLNIDRCQPRGRAAAAAGGEAGGRHLGPGLQQHPGGPDPLAPAPPEPWGAHRPHRFPTGGTQQRGQRWGHWSPRGTKGGQRRPLGAVPARRGGIKAGAAAAGPGEPGRMSAAPGTSRAPQPLLRFPGGAGGPGGSRAPGPCPCPCPGGPRKRRRTTFSRGQLSELERAFAAVPYPDIATRERLAELTQLPEAKIQVWFQNRRARRIRSAKPEPPPQPPPLPGERGPSTAPPDGTTPGPAPDVPAPGAHSPAPGLPTSLGSISDLIYSAAITNLGEP</sequence>
<gene>
    <name evidence="5" type="primary">SEBOX</name>
</gene>
<dbReference type="InterPro" id="IPR001356">
    <property type="entry name" value="HD"/>
</dbReference>
<dbReference type="PROSITE" id="PS50071">
    <property type="entry name" value="HOMEOBOX_2"/>
    <property type="match status" value="1"/>
</dbReference>
<feature type="compositionally biased region" description="Low complexity" evidence="3">
    <location>
        <begin position="320"/>
        <end position="334"/>
    </location>
</feature>
<feature type="domain" description="Homeobox" evidence="4">
    <location>
        <begin position="246"/>
        <end position="306"/>
    </location>
</feature>
<dbReference type="InterPro" id="IPR009057">
    <property type="entry name" value="Homeodomain-like_sf"/>
</dbReference>
<comment type="subcellular location">
    <subcellularLocation>
        <location evidence="1 2">Nucleus</location>
    </subcellularLocation>
</comment>
<dbReference type="GeneTree" id="ENSGT00920000149180"/>
<proteinExistence type="predicted"/>
<evidence type="ECO:0000313" key="5">
    <source>
        <dbReference type="Ensembl" id="ENSSHBP00005007009.1"/>
    </source>
</evidence>
<dbReference type="PANTHER" id="PTHR47777:SF1">
    <property type="entry name" value="HOMEOBOX PROTEIN SEBOX"/>
    <property type="match status" value="1"/>
</dbReference>
<keyword evidence="1 2" id="KW-0238">DNA-binding</keyword>
<feature type="compositionally biased region" description="Pro residues" evidence="3">
    <location>
        <begin position="309"/>
        <end position="319"/>
    </location>
</feature>